<evidence type="ECO:0000313" key="2">
    <source>
        <dbReference type="EMBL" id="RDY22897.1"/>
    </source>
</evidence>
<sequence>MKYELLDSIKRLCYSFFQLATLIILLSIILRDVELTNLENILMIIAFVLMTVSNTIALFLNYKKQ</sequence>
<proteinExistence type="predicted"/>
<gene>
    <name evidence="2" type="ORF">CHF27_010785</name>
</gene>
<feature type="transmembrane region" description="Helical" evidence="1">
    <location>
        <begin position="41"/>
        <end position="62"/>
    </location>
</feature>
<evidence type="ECO:0000313" key="3">
    <source>
        <dbReference type="Proteomes" id="UP000243494"/>
    </source>
</evidence>
<dbReference type="AlphaFoldDB" id="A0A371IQY0"/>
<feature type="transmembrane region" description="Helical" evidence="1">
    <location>
        <begin position="12"/>
        <end position="29"/>
    </location>
</feature>
<keyword evidence="1" id="KW-1133">Transmembrane helix</keyword>
<organism evidence="2 3">
    <name type="scientific">Romboutsia maritimum</name>
    <dbReference type="NCBI Taxonomy" id="2020948"/>
    <lineage>
        <taxon>Bacteria</taxon>
        <taxon>Bacillati</taxon>
        <taxon>Bacillota</taxon>
        <taxon>Clostridia</taxon>
        <taxon>Peptostreptococcales</taxon>
        <taxon>Peptostreptococcaceae</taxon>
        <taxon>Romboutsia</taxon>
    </lineage>
</organism>
<reference evidence="2 3" key="1">
    <citation type="journal article" date="2017" name="Genome Announc.">
        <title>Draft Genome Sequence of Romboutsia maritimum sp. nov. Strain CCRI-22766(T), Isolated from Coastal Estuarine Mud.</title>
        <authorList>
            <person name="Maheux A.F."/>
            <person name="Boudreau D.K."/>
            <person name="Berube E."/>
            <person name="Boissinot M."/>
            <person name="Raymond F."/>
            <person name="Brodeur S."/>
            <person name="Corbeil J."/>
            <person name="Brightwell G."/>
            <person name="Broda D."/>
            <person name="Omar R.F."/>
            <person name="Bergeron M.G."/>
        </authorList>
    </citation>
    <scope>NUCLEOTIDE SEQUENCE [LARGE SCALE GENOMIC DNA]</scope>
    <source>
        <strain evidence="2 3">CCRI-22766</strain>
    </source>
</reference>
<protein>
    <submittedName>
        <fullName evidence="2">Uncharacterized protein</fullName>
    </submittedName>
</protein>
<comment type="caution">
    <text evidence="2">The sequence shown here is derived from an EMBL/GenBank/DDBJ whole genome shotgun (WGS) entry which is preliminary data.</text>
</comment>
<keyword evidence="1" id="KW-0812">Transmembrane</keyword>
<dbReference type="EMBL" id="NOJZ02000023">
    <property type="protein sequence ID" value="RDY22897.1"/>
    <property type="molecule type" value="Genomic_DNA"/>
</dbReference>
<accession>A0A371IQY0</accession>
<name>A0A371IQY0_9FIRM</name>
<dbReference type="Proteomes" id="UP000243494">
    <property type="component" value="Unassembled WGS sequence"/>
</dbReference>
<keyword evidence="3" id="KW-1185">Reference proteome</keyword>
<evidence type="ECO:0000256" key="1">
    <source>
        <dbReference type="SAM" id="Phobius"/>
    </source>
</evidence>
<keyword evidence="1" id="KW-0472">Membrane</keyword>